<protein>
    <submittedName>
        <fullName evidence="1">Lipid A deacylase LpxR family protein</fullName>
    </submittedName>
</protein>
<dbReference type="EMBL" id="VJVZ01000013">
    <property type="protein sequence ID" value="TRW22415.1"/>
    <property type="molecule type" value="Genomic_DNA"/>
</dbReference>
<dbReference type="InterPro" id="IPR018707">
    <property type="entry name" value="LpxR"/>
</dbReference>
<dbReference type="Gene3D" id="2.40.128.140">
    <property type="entry name" value="Outer membrane protein"/>
    <property type="match status" value="1"/>
</dbReference>
<proteinExistence type="predicted"/>
<dbReference type="PROSITE" id="PS51257">
    <property type="entry name" value="PROKAR_LIPOPROTEIN"/>
    <property type="match status" value="1"/>
</dbReference>
<dbReference type="OrthoDB" id="622552at2"/>
<gene>
    <name evidence="1" type="ORF">FMM05_18095</name>
</gene>
<evidence type="ECO:0000313" key="1">
    <source>
        <dbReference type="EMBL" id="TRW22415.1"/>
    </source>
</evidence>
<dbReference type="AlphaFoldDB" id="A0A552UW37"/>
<dbReference type="InterPro" id="IPR037107">
    <property type="entry name" value="Put_OMP_sf"/>
</dbReference>
<keyword evidence="2" id="KW-1185">Reference proteome</keyword>
<evidence type="ECO:0000313" key="2">
    <source>
        <dbReference type="Proteomes" id="UP000320643"/>
    </source>
</evidence>
<accession>A0A552UW37</accession>
<dbReference type="Proteomes" id="UP000320643">
    <property type="component" value="Unassembled WGS sequence"/>
</dbReference>
<comment type="caution">
    <text evidence="1">The sequence shown here is derived from an EMBL/GenBank/DDBJ whole genome shotgun (WGS) entry which is preliminary data.</text>
</comment>
<organism evidence="1 2">
    <name type="scientific">Flavobacterium zepuense</name>
    <dbReference type="NCBI Taxonomy" id="2593302"/>
    <lineage>
        <taxon>Bacteria</taxon>
        <taxon>Pseudomonadati</taxon>
        <taxon>Bacteroidota</taxon>
        <taxon>Flavobacteriia</taxon>
        <taxon>Flavobacteriales</taxon>
        <taxon>Flavobacteriaceae</taxon>
        <taxon>Flavobacterium</taxon>
    </lineage>
</organism>
<sequence length="316" mass="35619">MKEHFGFIITLLFTMACAAQKPVEFSFVTDNDLYTSPVNDQYYTAGIELICHYLGKAKNENVAKKITEFKLGMYIYNPQSIQAAELNVHDRPFAGYLFAEAGINTFYKNESVLKVNFQGGVVGPEAGAEQAQQGLHDLLGYHTVRGWNYQITTTPALQLNGLYSHKILGGSFKDKVDFHAQLQADAGTIWVGASAGIMARISLKGLLLPMYDSALHGAALNHDPEAYKEQRELFIYVNPNINYQYFDATIEGSPFNDKSPVTFPLVPYRFNAEAGVKYRKNAWTYSYSFNYRGKELYNNVIEGYYYGSIVLSYMLH</sequence>
<dbReference type="RefSeq" id="WP_143374831.1">
    <property type="nucleotide sequence ID" value="NZ_VJVZ01000013.1"/>
</dbReference>
<dbReference type="Pfam" id="PF09982">
    <property type="entry name" value="LpxR"/>
    <property type="match status" value="1"/>
</dbReference>
<reference evidence="1 2" key="1">
    <citation type="submission" date="2019-07" db="EMBL/GenBank/DDBJ databases">
        <title>Flavobacterium sp. nov., isolated from glacier ice.</title>
        <authorList>
            <person name="Liu Q."/>
            <person name="Xin Y.-H."/>
        </authorList>
    </citation>
    <scope>NUCLEOTIDE SEQUENCE [LARGE SCALE GENOMIC DNA]</scope>
    <source>
        <strain evidence="1 2">ZT4R6</strain>
    </source>
</reference>
<name>A0A552UW37_9FLAO</name>